<evidence type="ECO:0000313" key="2">
    <source>
        <dbReference type="EMBL" id="EYB92063.1"/>
    </source>
</evidence>
<accession>A0A016SN29</accession>
<reference evidence="3" key="1">
    <citation type="journal article" date="2015" name="Nat. Genet.">
        <title>The genome and transcriptome of the zoonotic hookworm Ancylostoma ceylanicum identify infection-specific gene families.</title>
        <authorList>
            <person name="Schwarz E.M."/>
            <person name="Hu Y."/>
            <person name="Antoshechkin I."/>
            <person name="Miller M.M."/>
            <person name="Sternberg P.W."/>
            <person name="Aroian R.V."/>
        </authorList>
    </citation>
    <scope>NUCLEOTIDE SEQUENCE</scope>
    <source>
        <strain evidence="3">HY135</strain>
    </source>
</reference>
<evidence type="ECO:0000313" key="3">
    <source>
        <dbReference type="Proteomes" id="UP000024635"/>
    </source>
</evidence>
<name>A0A016SN29_9BILA</name>
<protein>
    <submittedName>
        <fullName evidence="2">Uncharacterized protein</fullName>
    </submittedName>
</protein>
<proteinExistence type="predicted"/>
<keyword evidence="3" id="KW-1185">Reference proteome</keyword>
<dbReference type="Gene3D" id="3.40.630.30">
    <property type="match status" value="1"/>
</dbReference>
<organism evidence="2 3">
    <name type="scientific">Ancylostoma ceylanicum</name>
    <dbReference type="NCBI Taxonomy" id="53326"/>
    <lineage>
        <taxon>Eukaryota</taxon>
        <taxon>Metazoa</taxon>
        <taxon>Ecdysozoa</taxon>
        <taxon>Nematoda</taxon>
        <taxon>Chromadorea</taxon>
        <taxon>Rhabditida</taxon>
        <taxon>Rhabditina</taxon>
        <taxon>Rhabditomorpha</taxon>
        <taxon>Strongyloidea</taxon>
        <taxon>Ancylostomatidae</taxon>
        <taxon>Ancylostomatinae</taxon>
        <taxon>Ancylostoma</taxon>
    </lineage>
</organism>
<feature type="compositionally biased region" description="Low complexity" evidence="1">
    <location>
        <begin position="1"/>
        <end position="39"/>
    </location>
</feature>
<gene>
    <name evidence="2" type="primary">Acey_s0198.g1616</name>
    <name evidence="2" type="ORF">Y032_0198g1616</name>
</gene>
<feature type="region of interest" description="Disordered" evidence="1">
    <location>
        <begin position="1"/>
        <end position="53"/>
    </location>
</feature>
<dbReference type="AlphaFoldDB" id="A0A016SN29"/>
<dbReference type="EMBL" id="JARK01001534">
    <property type="protein sequence ID" value="EYB92063.1"/>
    <property type="molecule type" value="Genomic_DNA"/>
</dbReference>
<dbReference type="OrthoDB" id="5861101at2759"/>
<evidence type="ECO:0000256" key="1">
    <source>
        <dbReference type="SAM" id="MobiDB-lite"/>
    </source>
</evidence>
<sequence>MATLVASSSSSGSAPSAAATSTSTGSGSSNSSPSSPSSNKIACPTLQFPPNTRMEGVTSEEEVVDFLRDHLITNEPILSSLRISNTKELTVLLTDVVRDCMTCPASNLLRDAATQAVLGVCLASRASLFEKQVISLWSTSLKHVFKFSLVLARALHRRGF</sequence>
<comment type="caution">
    <text evidence="2">The sequence shown here is derived from an EMBL/GenBank/DDBJ whole genome shotgun (WGS) entry which is preliminary data.</text>
</comment>
<dbReference type="Proteomes" id="UP000024635">
    <property type="component" value="Unassembled WGS sequence"/>
</dbReference>